<keyword evidence="3" id="KW-0436">Ligase</keyword>
<name>A0A5K1JW48_9APHY</name>
<protein>
    <submittedName>
        <fullName evidence="6">Filamentous fungal-specific transmembrane protein</fullName>
    </submittedName>
</protein>
<dbReference type="InterPro" id="IPR042099">
    <property type="entry name" value="ANL_N_sf"/>
</dbReference>
<accession>A0A5K1JW48</accession>
<dbReference type="SUPFAM" id="SSF56801">
    <property type="entry name" value="Acetyl-CoA synthetase-like"/>
    <property type="match status" value="1"/>
</dbReference>
<organism evidence="6">
    <name type="scientific">Ganoderma boninense</name>
    <dbReference type="NCBI Taxonomy" id="34458"/>
    <lineage>
        <taxon>Eukaryota</taxon>
        <taxon>Fungi</taxon>
        <taxon>Dikarya</taxon>
        <taxon>Basidiomycota</taxon>
        <taxon>Agaricomycotina</taxon>
        <taxon>Agaricomycetes</taxon>
        <taxon>Polyporales</taxon>
        <taxon>Polyporaceae</taxon>
        <taxon>Ganoderma</taxon>
    </lineage>
</organism>
<evidence type="ECO:0000256" key="2">
    <source>
        <dbReference type="ARBA" id="ARBA00022553"/>
    </source>
</evidence>
<dbReference type="GO" id="GO:0043041">
    <property type="term" value="P:amino acid activation for nonribosomal peptide biosynthetic process"/>
    <property type="evidence" value="ECO:0007669"/>
    <property type="project" value="TreeGrafter"/>
</dbReference>
<feature type="domain" description="AMP-dependent synthetase/ligase" evidence="5">
    <location>
        <begin position="287"/>
        <end position="434"/>
    </location>
</feature>
<keyword evidence="2" id="KW-0597">Phosphoprotein</keyword>
<evidence type="ECO:0000313" key="6">
    <source>
        <dbReference type="EMBL" id="VWO96538.1"/>
    </source>
</evidence>
<evidence type="ECO:0000256" key="4">
    <source>
        <dbReference type="ARBA" id="ARBA00029454"/>
    </source>
</evidence>
<dbReference type="GO" id="GO:0031177">
    <property type="term" value="F:phosphopantetheine binding"/>
    <property type="evidence" value="ECO:0007669"/>
    <property type="project" value="TreeGrafter"/>
</dbReference>
<sequence length="587" mass="64451">MDPIPHRHPEASLSLIHRLRSLPKHVLSFCWDAVLTLPSRYIVCSIRLTGLEAACEALCSILGIRSFAWSDRRAPSNYPSRELDSDQGHYDPDPRLSVVHGVRHPPILKSICDFLDVHAAVSPTSLAVQDILGGQLTYGALRTRSVHLAQRLQGLGVRRGSRVCLVVERSSAFLVALFAVLRLGAAYIPLDGCNIPTAVLKDIVDDARPAVILVSKAHISRHGSVEGSWYCIEDLLCEEEDNGGVDFQFGDTYARPEDPAYIIFTSGSIPRFIDLNFSLTFPCPKLLSVAFDMCAWEVFSCILNGGSLYLRGPRRQDWIKVMKAVDVLICTPSIEPHDAKDYPNLKVVATAGEPCTKALLERWSNKVDFYNSCGPTEVTIVNTMDLHRCAADVTIGYPTPNNSVYVLDSELRPVPRGEVGVMWAGGAGISLGYLNLPELTKTRYKPDPFRADGGMMYNTGDLGRLRVDGKLEHRGRVDDQVKVKEDAMVLTQGFRVELDGVSAAMHSCPGITSACALLIDGELHGFYAPDSVPVAAVVEETTALQPRYAVPTRYLALNVLPLTANGKVDKRKLREIGADPNTQFEMP</sequence>
<dbReference type="PANTHER" id="PTHR45527">
    <property type="entry name" value="NONRIBOSOMAL PEPTIDE SYNTHETASE"/>
    <property type="match status" value="1"/>
</dbReference>
<dbReference type="EMBL" id="LR725717">
    <property type="protein sequence ID" value="VWO96538.1"/>
    <property type="molecule type" value="Genomic_DNA"/>
</dbReference>
<feature type="domain" description="AMP-dependent synthetase/ligase" evidence="5">
    <location>
        <begin position="117"/>
        <end position="268"/>
    </location>
</feature>
<keyword evidence="1" id="KW-0596">Phosphopantetheine</keyword>
<reference evidence="6" key="1">
    <citation type="submission" date="2019-10" db="EMBL/GenBank/DDBJ databases">
        <authorList>
            <person name="Nor Muhammad N."/>
        </authorList>
    </citation>
    <scope>NUCLEOTIDE SEQUENCE</scope>
</reference>
<evidence type="ECO:0000256" key="3">
    <source>
        <dbReference type="ARBA" id="ARBA00022598"/>
    </source>
</evidence>
<dbReference type="AlphaFoldDB" id="A0A5K1JW48"/>
<keyword evidence="6" id="KW-0472">Membrane</keyword>
<dbReference type="Gene3D" id="3.40.50.12780">
    <property type="entry name" value="N-terminal domain of ligase-like"/>
    <property type="match status" value="2"/>
</dbReference>
<evidence type="ECO:0000259" key="5">
    <source>
        <dbReference type="Pfam" id="PF00501"/>
    </source>
</evidence>
<gene>
    <name evidence="6" type="primary">W5ZQ93</name>
</gene>
<dbReference type="InterPro" id="IPR045851">
    <property type="entry name" value="AMP-bd_C_sf"/>
</dbReference>
<proteinExistence type="inferred from homology"/>
<dbReference type="PANTHER" id="PTHR45527:SF11">
    <property type="entry name" value="NONRIBOSOMAL PEPTIDE SYNTHETASE 5"/>
    <property type="match status" value="1"/>
</dbReference>
<evidence type="ECO:0000256" key="1">
    <source>
        <dbReference type="ARBA" id="ARBA00022450"/>
    </source>
</evidence>
<dbReference type="InterPro" id="IPR000873">
    <property type="entry name" value="AMP-dep_synth/lig_dom"/>
</dbReference>
<keyword evidence="6" id="KW-0812">Transmembrane</keyword>
<dbReference type="GO" id="GO:0044550">
    <property type="term" value="P:secondary metabolite biosynthetic process"/>
    <property type="evidence" value="ECO:0007669"/>
    <property type="project" value="TreeGrafter"/>
</dbReference>
<dbReference type="GO" id="GO:0005737">
    <property type="term" value="C:cytoplasm"/>
    <property type="evidence" value="ECO:0007669"/>
    <property type="project" value="TreeGrafter"/>
</dbReference>
<comment type="similarity">
    <text evidence="4">Belongs to the NRP synthetase family.</text>
</comment>
<dbReference type="Pfam" id="PF00501">
    <property type="entry name" value="AMP-binding"/>
    <property type="match status" value="2"/>
</dbReference>
<dbReference type="Gene3D" id="3.30.300.30">
    <property type="match status" value="1"/>
</dbReference>